<sequence length="328" mass="35202">MSLLGRDLAVDLGAASTRIYVKGRGIVLDEPSVVMRDSVTGRILGYGAEATCGTGGECCRPVSGGLPVDGELARRMIRHFLRKVHRHPFARPRVVMALPDDSTRIERAALRDVAFEAEVRGIELVSHAVAAALGAGVPVRDWAGHMVIDIGCDSARIAVLSRGTVVAATRVTGGGHAMNRSIARLVEREHGLLIDEREAEAAKRNAGSAWKPLHRQVVVHGRDRETGRERSVPLAVHGIYEATRQPVEAIVRAAVDAVERCPAELAADLGERGAVLVGGGALLRGLGRRLRAALCMPVRRSERPLESVALGLGRCAEELGLLSRLRRR</sequence>
<keyword evidence="8" id="KW-1185">Reference proteome</keyword>
<dbReference type="Gene3D" id="3.30.420.40">
    <property type="match status" value="2"/>
</dbReference>
<dbReference type="GO" id="GO:0005524">
    <property type="term" value="F:ATP binding"/>
    <property type="evidence" value="ECO:0007669"/>
    <property type="project" value="UniProtKB-KW"/>
</dbReference>
<accession>A0A931AL07</accession>
<dbReference type="PANTHER" id="PTHR42749:SF1">
    <property type="entry name" value="CELL SHAPE-DETERMINING PROTEIN MREB"/>
    <property type="match status" value="1"/>
</dbReference>
<evidence type="ECO:0000256" key="1">
    <source>
        <dbReference type="ARBA" id="ARBA00004496"/>
    </source>
</evidence>
<evidence type="ECO:0000256" key="2">
    <source>
        <dbReference type="ARBA" id="ARBA00022490"/>
    </source>
</evidence>
<evidence type="ECO:0000313" key="8">
    <source>
        <dbReference type="Proteomes" id="UP000605361"/>
    </source>
</evidence>
<dbReference type="SUPFAM" id="SSF53067">
    <property type="entry name" value="Actin-like ATPase domain"/>
    <property type="match status" value="2"/>
</dbReference>
<evidence type="ECO:0000256" key="4">
    <source>
        <dbReference type="ARBA" id="ARBA00022840"/>
    </source>
</evidence>
<gene>
    <name evidence="7" type="ORF">ITP53_45830</name>
</gene>
<dbReference type="Pfam" id="PF06723">
    <property type="entry name" value="MreB_Mbl"/>
    <property type="match status" value="1"/>
</dbReference>
<dbReference type="GO" id="GO:0008360">
    <property type="term" value="P:regulation of cell shape"/>
    <property type="evidence" value="ECO:0007669"/>
    <property type="project" value="UniProtKB-KW"/>
</dbReference>
<dbReference type="AlphaFoldDB" id="A0A931AL07"/>
<reference evidence="7" key="1">
    <citation type="submission" date="2020-11" db="EMBL/GenBank/DDBJ databases">
        <title>Whole-genome analyses of Nonomuraea sp. K274.</title>
        <authorList>
            <person name="Veyisoglu A."/>
        </authorList>
    </citation>
    <scope>NUCLEOTIDE SEQUENCE</scope>
    <source>
        <strain evidence="7">K274</strain>
    </source>
</reference>
<comment type="similarity">
    <text evidence="6">Belongs to the FtsA/MreB family.</text>
</comment>
<proteinExistence type="inferred from homology"/>
<keyword evidence="5" id="KW-0133">Cell shape</keyword>
<keyword evidence="2" id="KW-0963">Cytoplasm</keyword>
<dbReference type="PRINTS" id="PR01652">
    <property type="entry name" value="SHAPEPROTEIN"/>
</dbReference>
<dbReference type="EMBL" id="JADOGI010000239">
    <property type="protein sequence ID" value="MBF8192879.1"/>
    <property type="molecule type" value="Genomic_DNA"/>
</dbReference>
<comment type="subcellular location">
    <subcellularLocation>
        <location evidence="1">Cytoplasm</location>
    </subcellularLocation>
</comment>
<dbReference type="InterPro" id="IPR056546">
    <property type="entry name" value="MreB_MamK-like"/>
</dbReference>
<dbReference type="GO" id="GO:0000902">
    <property type="term" value="P:cell morphogenesis"/>
    <property type="evidence" value="ECO:0007669"/>
    <property type="project" value="InterPro"/>
</dbReference>
<dbReference type="Proteomes" id="UP000605361">
    <property type="component" value="Unassembled WGS sequence"/>
</dbReference>
<dbReference type="RefSeq" id="WP_195901763.1">
    <property type="nucleotide sequence ID" value="NZ_JADOGI010000239.1"/>
</dbReference>
<name>A0A931AL07_9ACTN</name>
<dbReference type="InterPro" id="IPR004753">
    <property type="entry name" value="MreB"/>
</dbReference>
<dbReference type="InterPro" id="IPR043129">
    <property type="entry name" value="ATPase_NBD"/>
</dbReference>
<organism evidence="7 8">
    <name type="scientific">Nonomuraea cypriaca</name>
    <dbReference type="NCBI Taxonomy" id="1187855"/>
    <lineage>
        <taxon>Bacteria</taxon>
        <taxon>Bacillati</taxon>
        <taxon>Actinomycetota</taxon>
        <taxon>Actinomycetes</taxon>
        <taxon>Streptosporangiales</taxon>
        <taxon>Streptosporangiaceae</taxon>
        <taxon>Nonomuraea</taxon>
    </lineage>
</organism>
<evidence type="ECO:0000256" key="5">
    <source>
        <dbReference type="ARBA" id="ARBA00022960"/>
    </source>
</evidence>
<dbReference type="PANTHER" id="PTHR42749">
    <property type="entry name" value="CELL SHAPE-DETERMINING PROTEIN MREB"/>
    <property type="match status" value="1"/>
</dbReference>
<evidence type="ECO:0000256" key="3">
    <source>
        <dbReference type="ARBA" id="ARBA00022741"/>
    </source>
</evidence>
<comment type="caution">
    <text evidence="7">The sequence shown here is derived from an EMBL/GenBank/DDBJ whole genome shotgun (WGS) entry which is preliminary data.</text>
</comment>
<protein>
    <submittedName>
        <fullName evidence="7">Rod shape-determining protein</fullName>
    </submittedName>
</protein>
<keyword evidence="3" id="KW-0547">Nucleotide-binding</keyword>
<evidence type="ECO:0000256" key="6">
    <source>
        <dbReference type="ARBA" id="ARBA00023458"/>
    </source>
</evidence>
<dbReference type="GO" id="GO:0005737">
    <property type="term" value="C:cytoplasm"/>
    <property type="evidence" value="ECO:0007669"/>
    <property type="project" value="UniProtKB-SubCell"/>
</dbReference>
<evidence type="ECO:0000313" key="7">
    <source>
        <dbReference type="EMBL" id="MBF8192879.1"/>
    </source>
</evidence>
<keyword evidence="4" id="KW-0067">ATP-binding</keyword>